<gene>
    <name evidence="1" type="ORF">PV399_47725</name>
    <name evidence="2" type="ORF">PV666_51125</name>
</gene>
<sequence>MAVEDTPAQETHRLLLGATPNADIIGRTPAGQKDLFNTQERLNESADQIQAAVKSLNESGFAGDRIDADSNTVTLYWRGKLPLQVSETVREIERSGITVKIQEAKYTLKQLLSESSRLSAIGSVGGATITSVGPRSDGNGVEVAVSTSSGLVGDLDTALTKSVDIDITQDMAPRPASRLADTAPYWGGAYANVHNASGAYLSSCTTGFGVAGNNGAARYILTAAHCGGAEWRTGTNQPVGTVLSGKDPGRDAELVLGNIGSAIYEGPSIQDGDTNTGRTISSASSTRVGESICQGGSYSGSICGYTIAAVNQTVNIGGFGTVTNMVRVEAANRASGIGNGDSGGPVYTISSSGPGVARGIISAYDGTQIIDCPGVPNGPDRKCSWRWWYPDVTVAANNLGVHF</sequence>
<dbReference type="GeneID" id="69810942"/>
<comment type="caution">
    <text evidence="1">The sequence shown here is derived from an EMBL/GenBank/DDBJ whole genome shotgun (WGS) entry which is preliminary data.</text>
</comment>
<dbReference type="PROSITE" id="PS00135">
    <property type="entry name" value="TRYPSIN_SER"/>
    <property type="match status" value="1"/>
</dbReference>
<evidence type="ECO:0000313" key="2">
    <source>
        <dbReference type="EMBL" id="MDX3026156.1"/>
    </source>
</evidence>
<evidence type="ECO:0000313" key="4">
    <source>
        <dbReference type="Proteomes" id="UP001282288"/>
    </source>
</evidence>
<accession>A0AAP6BM51</accession>
<evidence type="ECO:0000313" key="3">
    <source>
        <dbReference type="Proteomes" id="UP001272987"/>
    </source>
</evidence>
<dbReference type="PROSITE" id="PS00134">
    <property type="entry name" value="TRYPSIN_HIS"/>
    <property type="match status" value="1"/>
</dbReference>
<dbReference type="GO" id="GO:0006508">
    <property type="term" value="P:proteolysis"/>
    <property type="evidence" value="ECO:0007669"/>
    <property type="project" value="InterPro"/>
</dbReference>
<dbReference type="InterPro" id="IPR033116">
    <property type="entry name" value="TRYPSIN_SER"/>
</dbReference>
<organism evidence="1 4">
    <name type="scientific">Streptomyces acidiscabies</name>
    <dbReference type="NCBI Taxonomy" id="42234"/>
    <lineage>
        <taxon>Bacteria</taxon>
        <taxon>Bacillati</taxon>
        <taxon>Actinomycetota</taxon>
        <taxon>Actinomycetes</taxon>
        <taxon>Kitasatosporales</taxon>
        <taxon>Streptomycetaceae</taxon>
        <taxon>Streptomyces</taxon>
    </lineage>
</organism>
<keyword evidence="3" id="KW-1185">Reference proteome</keyword>
<dbReference type="EMBL" id="JARAWP010000074">
    <property type="protein sequence ID" value="MDX3026156.1"/>
    <property type="molecule type" value="Genomic_DNA"/>
</dbReference>
<dbReference type="InterPro" id="IPR043504">
    <property type="entry name" value="Peptidase_S1_PA_chymotrypsin"/>
</dbReference>
<dbReference type="InterPro" id="IPR018114">
    <property type="entry name" value="TRYPSIN_HIS"/>
</dbReference>
<reference evidence="1 3" key="1">
    <citation type="journal article" date="2023" name="Microb. Genom.">
        <title>Mesoterricola silvestris gen. nov., sp. nov., Mesoterricola sediminis sp. nov., Geothrix oryzae sp. nov., Geothrix edaphica sp. nov., Geothrix rubra sp. nov., and Geothrix limicola sp. nov., six novel members of Acidobacteriota isolated from soils.</title>
        <authorList>
            <person name="Weisberg A.J."/>
            <person name="Pearce E."/>
            <person name="Kramer C.G."/>
            <person name="Chang J.H."/>
            <person name="Clarke C.R."/>
        </authorList>
    </citation>
    <scope>NUCLEOTIDE SEQUENCE</scope>
    <source>
        <strain evidence="2 3">NB05-1H</strain>
        <strain evidence="1">NRRL_B-16521</strain>
    </source>
</reference>
<dbReference type="RefSeq" id="WP_141655605.1">
    <property type="nucleotide sequence ID" value="NZ_BCMK01000175.1"/>
</dbReference>
<dbReference type="Proteomes" id="UP001282288">
    <property type="component" value="Unassembled WGS sequence"/>
</dbReference>
<protein>
    <submittedName>
        <fullName evidence="1">S1 family peptidase</fullName>
    </submittedName>
</protein>
<evidence type="ECO:0000313" key="1">
    <source>
        <dbReference type="EMBL" id="MDX2967334.1"/>
    </source>
</evidence>
<dbReference type="InterPro" id="IPR009003">
    <property type="entry name" value="Peptidase_S1_PA"/>
</dbReference>
<dbReference type="GO" id="GO:0004252">
    <property type="term" value="F:serine-type endopeptidase activity"/>
    <property type="evidence" value="ECO:0007669"/>
    <property type="project" value="InterPro"/>
</dbReference>
<dbReference type="EMBL" id="JARAWC010000099">
    <property type="protein sequence ID" value="MDX2967334.1"/>
    <property type="molecule type" value="Genomic_DNA"/>
</dbReference>
<dbReference type="AlphaFoldDB" id="A0AAP6BM51"/>
<dbReference type="SUPFAM" id="SSF50494">
    <property type="entry name" value="Trypsin-like serine proteases"/>
    <property type="match status" value="1"/>
</dbReference>
<proteinExistence type="predicted"/>
<name>A0AAP6BM51_9ACTN</name>
<dbReference type="Proteomes" id="UP001272987">
    <property type="component" value="Unassembled WGS sequence"/>
</dbReference>
<dbReference type="CDD" id="cd21112">
    <property type="entry name" value="alphaLP-like"/>
    <property type="match status" value="1"/>
</dbReference>
<dbReference type="Gene3D" id="2.40.10.10">
    <property type="entry name" value="Trypsin-like serine proteases"/>
    <property type="match status" value="2"/>
</dbReference>